<organism evidence="1 2">
    <name type="scientific">Escherichia phage sortkaff</name>
    <dbReference type="NCBI Taxonomy" id="2696445"/>
    <lineage>
        <taxon>Viruses</taxon>
        <taxon>Duplodnaviria</taxon>
        <taxon>Heunggongvirae</taxon>
        <taxon>Uroviricota</taxon>
        <taxon>Caudoviricetes</taxon>
        <taxon>Sortsnevirus</taxon>
        <taxon>Sortsnevirus IME279</taxon>
    </lineage>
</organism>
<dbReference type="GO" id="GO:0009307">
    <property type="term" value="P:DNA restriction-modification system"/>
    <property type="evidence" value="ECO:0007669"/>
    <property type="project" value="InterPro"/>
</dbReference>
<dbReference type="InterPro" id="IPR008593">
    <property type="entry name" value="Dam_MeTrfase"/>
</dbReference>
<dbReference type="GO" id="GO:0003677">
    <property type="term" value="F:DNA binding"/>
    <property type="evidence" value="ECO:0007669"/>
    <property type="project" value="InterPro"/>
</dbReference>
<dbReference type="Proteomes" id="UP000466160">
    <property type="component" value="Segment"/>
</dbReference>
<name>A0A6C0R052_9CAUD</name>
<dbReference type="Pfam" id="PF05869">
    <property type="entry name" value="Dam"/>
    <property type="match status" value="1"/>
</dbReference>
<evidence type="ECO:0000313" key="1">
    <source>
        <dbReference type="EMBL" id="QHZ59581.1"/>
    </source>
</evidence>
<accession>A0A6C0R052</accession>
<evidence type="ECO:0000313" key="2">
    <source>
        <dbReference type="Proteomes" id="UP000466160"/>
    </source>
</evidence>
<proteinExistence type="predicted"/>
<dbReference type="GO" id="GO:0009007">
    <property type="term" value="F:site-specific DNA-methyltransferase (adenine-specific) activity"/>
    <property type="evidence" value="ECO:0007669"/>
    <property type="project" value="InterPro"/>
</dbReference>
<protein>
    <submittedName>
        <fullName evidence="1">Uncharacterized protein</fullName>
    </submittedName>
</protein>
<gene>
    <name evidence="1" type="ORF">sortkaff_33</name>
</gene>
<reference evidence="2" key="1">
    <citation type="submission" date="2019-12" db="EMBL/GenBank/DDBJ databases">
        <authorList>
            <person name="Olsen N.S."/>
            <person name="Junco L.M.F."/>
            <person name="Kot W."/>
            <person name="Hansen L.H."/>
        </authorList>
    </citation>
    <scope>NUCLEOTIDE SEQUENCE [LARGE SCALE GENOMIC DNA]</scope>
</reference>
<dbReference type="EMBL" id="MN850581">
    <property type="protein sequence ID" value="QHZ59581.1"/>
    <property type="molecule type" value="Genomic_DNA"/>
</dbReference>
<sequence>MKYENDKSTIEMLEQAGAEHGVAPGVMTQLAAIGQKATNEIMADDENRVSGRRFKGSKTPDKVRQKWRTPEWLFAWARKRFGEFGIDVAAEKINALCACYLDRRRTPSATK</sequence>